<dbReference type="Pfam" id="PF02518">
    <property type="entry name" value="HATPase_c"/>
    <property type="match status" value="1"/>
</dbReference>
<dbReference type="SMART" id="SM00091">
    <property type="entry name" value="PAS"/>
    <property type="match status" value="1"/>
</dbReference>
<dbReference type="InterPro" id="IPR036890">
    <property type="entry name" value="HATPase_C_sf"/>
</dbReference>
<feature type="domain" description="Histidine kinase" evidence="7">
    <location>
        <begin position="290"/>
        <end position="482"/>
    </location>
</feature>
<accession>E1R802</accession>
<dbReference type="SUPFAM" id="SSF52172">
    <property type="entry name" value="CheY-like"/>
    <property type="match status" value="1"/>
</dbReference>
<dbReference type="HOGENOM" id="CLU_000445_114_57_12"/>
<gene>
    <name evidence="9" type="ordered locus">Spirs_3771</name>
</gene>
<name>E1R802_SEDSS</name>
<dbReference type="GO" id="GO:0000160">
    <property type="term" value="P:phosphorelay signal transduction system"/>
    <property type="evidence" value="ECO:0007669"/>
    <property type="project" value="UniProtKB-KW"/>
</dbReference>
<dbReference type="CDD" id="cd00130">
    <property type="entry name" value="PAS"/>
    <property type="match status" value="1"/>
</dbReference>
<evidence type="ECO:0000313" key="10">
    <source>
        <dbReference type="Proteomes" id="UP000002318"/>
    </source>
</evidence>
<keyword evidence="5" id="KW-0067">ATP-binding</keyword>
<dbReference type="GO" id="GO:0006355">
    <property type="term" value="P:regulation of DNA-templated transcription"/>
    <property type="evidence" value="ECO:0007669"/>
    <property type="project" value="InterPro"/>
</dbReference>
<evidence type="ECO:0000259" key="7">
    <source>
        <dbReference type="PROSITE" id="PS50109"/>
    </source>
</evidence>
<dbReference type="InterPro" id="IPR013767">
    <property type="entry name" value="PAS_fold"/>
</dbReference>
<keyword evidence="3" id="KW-0547">Nucleotide-binding</keyword>
<keyword evidence="2" id="KW-0808">Transferase</keyword>
<dbReference type="STRING" id="573413.Spirs_3771"/>
<dbReference type="NCBIfam" id="TIGR00229">
    <property type="entry name" value="sensory_box"/>
    <property type="match status" value="1"/>
</dbReference>
<dbReference type="eggNOG" id="COG3920">
    <property type="taxonomic scope" value="Bacteria"/>
</dbReference>
<dbReference type="InterPro" id="IPR011495">
    <property type="entry name" value="Sig_transdc_His_kin_sub2_dim/P"/>
</dbReference>
<dbReference type="SUPFAM" id="SSF55874">
    <property type="entry name" value="ATPase domain of HSP90 chaperone/DNA topoisomerase II/histidine kinase"/>
    <property type="match status" value="1"/>
</dbReference>
<dbReference type="InterPro" id="IPR035965">
    <property type="entry name" value="PAS-like_dom_sf"/>
</dbReference>
<dbReference type="Proteomes" id="UP000002318">
    <property type="component" value="Chromosome"/>
</dbReference>
<evidence type="ECO:0000256" key="6">
    <source>
        <dbReference type="ARBA" id="ARBA00023012"/>
    </source>
</evidence>
<evidence type="ECO:0000256" key="2">
    <source>
        <dbReference type="ARBA" id="ARBA00022679"/>
    </source>
</evidence>
<evidence type="ECO:0000259" key="8">
    <source>
        <dbReference type="PROSITE" id="PS50112"/>
    </source>
</evidence>
<sequence>MMICKSSLYDSADYTNDILLVEDDKQDVPIQDSGLIGAGYHIRRTASCREALRIVTSRDRDYLVLMATELSNGQDPIETTRQMLSARHVPVIFLSKYSDGNTLQRISSVSPRYGFVLRQSEPSLLLASVDIAFELYRSRTTGQEETSRKRFASNTSPSHLFIENAVDGIIIIDEEGTIVEWNRAQEEITGLSASKTLGMHVWDIELLPETSTAAMHHYVQRGKIPQEASLSVTDIIRADKASRIVEVATFGFATDCGHAAASITRDLTDRLGTDARTQGLLKEKELLLKEVHHRVKNDLAFVGSMLMLQLGMEENEEVRQSLTNAQKRIAVVMQVYEDLYRNDSTKHVDSRSVVKKIISEAHTIAPGCSPLFCLDIESIKLPPRTGIAFGTILNELLTNSIKYRRSLTEGPKISITLTADRPNYMKLKVSDDGVGFPDSVLAGNFSGFGLTVIDTLVRQYDGTLVMENRKGGFVSIEMRICM</sequence>
<dbReference type="PANTHER" id="PTHR43065">
    <property type="entry name" value="SENSOR HISTIDINE KINASE"/>
    <property type="match status" value="1"/>
</dbReference>
<dbReference type="InterPro" id="IPR000014">
    <property type="entry name" value="PAS"/>
</dbReference>
<dbReference type="Gene3D" id="3.30.450.20">
    <property type="entry name" value="PAS domain"/>
    <property type="match status" value="1"/>
</dbReference>
<dbReference type="EMBL" id="CP002116">
    <property type="protein sequence ID" value="ADK82857.1"/>
    <property type="molecule type" value="Genomic_DNA"/>
</dbReference>
<keyword evidence="4 9" id="KW-0418">Kinase</keyword>
<dbReference type="PROSITE" id="PS50112">
    <property type="entry name" value="PAS"/>
    <property type="match status" value="1"/>
</dbReference>
<protein>
    <submittedName>
        <fullName evidence="9">Signal transduction histidine kinase</fullName>
    </submittedName>
</protein>
<dbReference type="Pfam" id="PF07568">
    <property type="entry name" value="HisKA_2"/>
    <property type="match status" value="1"/>
</dbReference>
<dbReference type="InterPro" id="IPR005467">
    <property type="entry name" value="His_kinase_dom"/>
</dbReference>
<dbReference type="Gene3D" id="3.30.565.10">
    <property type="entry name" value="Histidine kinase-like ATPase, C-terminal domain"/>
    <property type="match status" value="1"/>
</dbReference>
<dbReference type="GO" id="GO:0005524">
    <property type="term" value="F:ATP binding"/>
    <property type="evidence" value="ECO:0007669"/>
    <property type="project" value="UniProtKB-KW"/>
</dbReference>
<dbReference type="SUPFAM" id="SSF55785">
    <property type="entry name" value="PYP-like sensor domain (PAS domain)"/>
    <property type="match status" value="1"/>
</dbReference>
<dbReference type="Pfam" id="PF00989">
    <property type="entry name" value="PAS"/>
    <property type="match status" value="1"/>
</dbReference>
<dbReference type="AlphaFoldDB" id="E1R802"/>
<proteinExistence type="predicted"/>
<dbReference type="Gene3D" id="3.40.50.2300">
    <property type="match status" value="1"/>
</dbReference>
<keyword evidence="1" id="KW-0597">Phosphoprotein</keyword>
<organism evidence="9 10">
    <name type="scientific">Sediminispirochaeta smaragdinae (strain DSM 11293 / JCM 15392 / SEBR 4228)</name>
    <name type="common">Spirochaeta smaragdinae</name>
    <dbReference type="NCBI Taxonomy" id="573413"/>
    <lineage>
        <taxon>Bacteria</taxon>
        <taxon>Pseudomonadati</taxon>
        <taxon>Spirochaetota</taxon>
        <taxon>Spirochaetia</taxon>
        <taxon>Spirochaetales</taxon>
        <taxon>Spirochaetaceae</taxon>
        <taxon>Sediminispirochaeta</taxon>
    </lineage>
</organism>
<reference evidence="9 10" key="1">
    <citation type="journal article" date="2010" name="Stand. Genomic Sci.">
        <title>Complete genome sequence of Spirochaeta smaragdinae type strain (SEBR 4228).</title>
        <authorList>
            <person name="Mavromatis K."/>
            <person name="Yasawong M."/>
            <person name="Chertkov O."/>
            <person name="Lapidus A."/>
            <person name="Lucas S."/>
            <person name="Nolan M."/>
            <person name="Del Rio T.G."/>
            <person name="Tice H."/>
            <person name="Cheng J.F."/>
            <person name="Pitluck S."/>
            <person name="Liolios K."/>
            <person name="Ivanova N."/>
            <person name="Tapia R."/>
            <person name="Han C."/>
            <person name="Bruce D."/>
            <person name="Goodwin L."/>
            <person name="Pati A."/>
            <person name="Chen A."/>
            <person name="Palaniappan K."/>
            <person name="Land M."/>
            <person name="Hauser L."/>
            <person name="Chang Y.J."/>
            <person name="Jeffries C.D."/>
            <person name="Detter J.C."/>
            <person name="Rohde M."/>
            <person name="Brambilla E."/>
            <person name="Spring S."/>
            <person name="Goker M."/>
            <person name="Sikorski J."/>
            <person name="Woyke T."/>
            <person name="Bristow J."/>
            <person name="Eisen J.A."/>
            <person name="Markowitz V."/>
            <person name="Hugenholtz P."/>
            <person name="Klenk H.P."/>
            <person name="Kyrpides N.C."/>
        </authorList>
    </citation>
    <scope>NUCLEOTIDE SEQUENCE [LARGE SCALE GENOMIC DNA]</scope>
    <source>
        <strain evidence="10">DSM 11293 / JCM 15392 / SEBR 4228</strain>
    </source>
</reference>
<dbReference type="InterPro" id="IPR011006">
    <property type="entry name" value="CheY-like_superfamily"/>
</dbReference>
<dbReference type="eggNOG" id="COG3829">
    <property type="taxonomic scope" value="Bacteria"/>
</dbReference>
<dbReference type="KEGG" id="ssm:Spirs_3771"/>
<dbReference type="RefSeq" id="WP_013256316.1">
    <property type="nucleotide sequence ID" value="NC_014364.1"/>
</dbReference>
<evidence type="ECO:0000256" key="1">
    <source>
        <dbReference type="ARBA" id="ARBA00022553"/>
    </source>
</evidence>
<keyword evidence="10" id="KW-1185">Reference proteome</keyword>
<dbReference type="PROSITE" id="PS50109">
    <property type="entry name" value="HIS_KIN"/>
    <property type="match status" value="1"/>
</dbReference>
<dbReference type="SMART" id="SM00387">
    <property type="entry name" value="HATPase_c"/>
    <property type="match status" value="1"/>
</dbReference>
<evidence type="ECO:0000256" key="3">
    <source>
        <dbReference type="ARBA" id="ARBA00022741"/>
    </source>
</evidence>
<dbReference type="OrthoDB" id="9767435at2"/>
<dbReference type="GO" id="GO:0016301">
    <property type="term" value="F:kinase activity"/>
    <property type="evidence" value="ECO:0007669"/>
    <property type="project" value="UniProtKB-KW"/>
</dbReference>
<evidence type="ECO:0000256" key="4">
    <source>
        <dbReference type="ARBA" id="ARBA00022777"/>
    </source>
</evidence>
<dbReference type="InterPro" id="IPR003594">
    <property type="entry name" value="HATPase_dom"/>
</dbReference>
<keyword evidence="6" id="KW-0902">Two-component regulatory system</keyword>
<dbReference type="eggNOG" id="COG0784">
    <property type="taxonomic scope" value="Bacteria"/>
</dbReference>
<evidence type="ECO:0000313" key="9">
    <source>
        <dbReference type="EMBL" id="ADK82857.1"/>
    </source>
</evidence>
<evidence type="ECO:0000256" key="5">
    <source>
        <dbReference type="ARBA" id="ARBA00022840"/>
    </source>
</evidence>
<feature type="domain" description="PAS" evidence="8">
    <location>
        <begin position="162"/>
        <end position="198"/>
    </location>
</feature>
<dbReference type="PANTHER" id="PTHR43065:SF23">
    <property type="entry name" value="SENSOR HISTIDINE KINASE PDTAS"/>
    <property type="match status" value="1"/>
</dbReference>